<dbReference type="EMBL" id="BAEE01000026">
    <property type="protein sequence ID" value="GAB08979.1"/>
    <property type="molecule type" value="Genomic_DNA"/>
</dbReference>
<comment type="caution">
    <text evidence="3">The sequence shown here is derived from an EMBL/GenBank/DDBJ whole genome shotgun (WGS) entry which is preliminary data.</text>
</comment>
<evidence type="ECO:0000259" key="2">
    <source>
        <dbReference type="SMART" id="SM00894"/>
    </source>
</evidence>
<protein>
    <recommendedName>
        <fullName evidence="2">Excalibur calcium-binding domain-containing protein</fullName>
    </recommendedName>
</protein>
<gene>
    <name evidence="3" type="ORF">GOARA_026_00080</name>
</gene>
<accession>G7GZF4</accession>
<sequence length="76" mass="7707">MTVVAKTLGAVLFAAAGLAPSAVVGTAYAAPLPGATQVKYYENCDAVRADGADPLHKGQDGYAAHLDRDDDGIACE</sequence>
<evidence type="ECO:0000313" key="4">
    <source>
        <dbReference type="Proteomes" id="UP000035088"/>
    </source>
</evidence>
<feature type="signal peptide" evidence="1">
    <location>
        <begin position="1"/>
        <end position="29"/>
    </location>
</feature>
<dbReference type="InterPro" id="IPR008613">
    <property type="entry name" value="Excalibur_Ca-bd_domain"/>
</dbReference>
<organism evidence="3 4">
    <name type="scientific">Gordonia araii NBRC 100433</name>
    <dbReference type="NCBI Taxonomy" id="1073574"/>
    <lineage>
        <taxon>Bacteria</taxon>
        <taxon>Bacillati</taxon>
        <taxon>Actinomycetota</taxon>
        <taxon>Actinomycetes</taxon>
        <taxon>Mycobacteriales</taxon>
        <taxon>Gordoniaceae</taxon>
        <taxon>Gordonia</taxon>
    </lineage>
</organism>
<dbReference type="OrthoDB" id="4337778at2"/>
<dbReference type="SMART" id="SM00894">
    <property type="entry name" value="Excalibur"/>
    <property type="match status" value="1"/>
</dbReference>
<dbReference type="AlphaFoldDB" id="G7GZF4"/>
<reference evidence="3 4" key="1">
    <citation type="submission" date="2011-11" db="EMBL/GenBank/DDBJ databases">
        <title>Whole genome shotgun sequence of Gordonia araii NBRC 100433.</title>
        <authorList>
            <person name="Yoshida Y."/>
            <person name="Hosoyama A."/>
            <person name="Tsuchikane K."/>
            <person name="Katsumata H."/>
            <person name="Yamazaki S."/>
            <person name="Fujita N."/>
        </authorList>
    </citation>
    <scope>NUCLEOTIDE SEQUENCE [LARGE SCALE GENOMIC DNA]</scope>
    <source>
        <strain evidence="3 4">NBRC 100433</strain>
    </source>
</reference>
<dbReference type="Pfam" id="PF05901">
    <property type="entry name" value="Excalibur"/>
    <property type="match status" value="1"/>
</dbReference>
<dbReference type="RefSeq" id="WP_007321056.1">
    <property type="nucleotide sequence ID" value="NZ_BAEE01000026.1"/>
</dbReference>
<dbReference type="STRING" id="1073574.GOARA_026_00080"/>
<feature type="domain" description="Excalibur calcium-binding" evidence="2">
    <location>
        <begin position="40"/>
        <end position="76"/>
    </location>
</feature>
<proteinExistence type="predicted"/>
<evidence type="ECO:0000313" key="3">
    <source>
        <dbReference type="EMBL" id="GAB08979.1"/>
    </source>
</evidence>
<feature type="chain" id="PRO_5003495487" description="Excalibur calcium-binding domain-containing protein" evidence="1">
    <location>
        <begin position="30"/>
        <end position="76"/>
    </location>
</feature>
<name>G7GZF4_9ACTN</name>
<dbReference type="Proteomes" id="UP000035088">
    <property type="component" value="Unassembled WGS sequence"/>
</dbReference>
<keyword evidence="1" id="KW-0732">Signal</keyword>
<evidence type="ECO:0000256" key="1">
    <source>
        <dbReference type="SAM" id="SignalP"/>
    </source>
</evidence>
<keyword evidence="4" id="KW-1185">Reference proteome</keyword>